<evidence type="ECO:0000313" key="1">
    <source>
        <dbReference type="EMBL" id="TWU30307.1"/>
    </source>
</evidence>
<dbReference type="AlphaFoldDB" id="A0A5C6D3S1"/>
<organism evidence="1 2">
    <name type="scientific">Bythopirellula polymerisocia</name>
    <dbReference type="NCBI Taxonomy" id="2528003"/>
    <lineage>
        <taxon>Bacteria</taxon>
        <taxon>Pseudomonadati</taxon>
        <taxon>Planctomycetota</taxon>
        <taxon>Planctomycetia</taxon>
        <taxon>Pirellulales</taxon>
        <taxon>Lacipirellulaceae</taxon>
        <taxon>Bythopirellula</taxon>
    </lineage>
</organism>
<evidence type="ECO:0000313" key="2">
    <source>
        <dbReference type="Proteomes" id="UP000318437"/>
    </source>
</evidence>
<keyword evidence="2" id="KW-1185">Reference proteome</keyword>
<reference evidence="1 2" key="1">
    <citation type="submission" date="2019-02" db="EMBL/GenBank/DDBJ databases">
        <title>Deep-cultivation of Planctomycetes and their phenomic and genomic characterization uncovers novel biology.</title>
        <authorList>
            <person name="Wiegand S."/>
            <person name="Jogler M."/>
            <person name="Boedeker C."/>
            <person name="Pinto D."/>
            <person name="Vollmers J."/>
            <person name="Rivas-Marin E."/>
            <person name="Kohn T."/>
            <person name="Peeters S.H."/>
            <person name="Heuer A."/>
            <person name="Rast P."/>
            <person name="Oberbeckmann S."/>
            <person name="Bunk B."/>
            <person name="Jeske O."/>
            <person name="Meyerdierks A."/>
            <person name="Storesund J.E."/>
            <person name="Kallscheuer N."/>
            <person name="Luecker S."/>
            <person name="Lage O.M."/>
            <person name="Pohl T."/>
            <person name="Merkel B.J."/>
            <person name="Hornburger P."/>
            <person name="Mueller R.-W."/>
            <person name="Bruemmer F."/>
            <person name="Labrenz M."/>
            <person name="Spormann A.M."/>
            <person name="Op Den Camp H."/>
            <person name="Overmann J."/>
            <person name="Amann R."/>
            <person name="Jetten M.S.M."/>
            <person name="Mascher T."/>
            <person name="Medema M.H."/>
            <person name="Devos D.P."/>
            <person name="Kaster A.-K."/>
            <person name="Ovreas L."/>
            <person name="Rohde M."/>
            <person name="Galperin M.Y."/>
            <person name="Jogler C."/>
        </authorList>
    </citation>
    <scope>NUCLEOTIDE SEQUENCE [LARGE SCALE GENOMIC DNA]</scope>
    <source>
        <strain evidence="1 2">Pla144</strain>
    </source>
</reference>
<comment type="caution">
    <text evidence="1">The sequence shown here is derived from an EMBL/GenBank/DDBJ whole genome shotgun (WGS) entry which is preliminary data.</text>
</comment>
<accession>A0A5C6D3S1</accession>
<gene>
    <name evidence="1" type="ORF">Pla144_10930</name>
</gene>
<dbReference type="EMBL" id="SJPS01000001">
    <property type="protein sequence ID" value="TWU30307.1"/>
    <property type="molecule type" value="Genomic_DNA"/>
</dbReference>
<dbReference type="Proteomes" id="UP000318437">
    <property type="component" value="Unassembled WGS sequence"/>
</dbReference>
<protein>
    <submittedName>
        <fullName evidence="1">Uncharacterized protein</fullName>
    </submittedName>
</protein>
<proteinExistence type="predicted"/>
<name>A0A5C6D3S1_9BACT</name>
<sequence>MDIAKYNQFAWDQQVRKGNRWTVPVSEETIAAARARLWQVVLTPQKPMPKSWFPPMDCLEVLCLASGGRSAGAHPLSRGCPGHSA</sequence>